<protein>
    <submittedName>
        <fullName evidence="1">Uncharacterized protein</fullName>
    </submittedName>
</protein>
<comment type="caution">
    <text evidence="1">The sequence shown here is derived from an EMBL/GenBank/DDBJ whole genome shotgun (WGS) entry which is preliminary data.</text>
</comment>
<sequence>MKLQLICVLHSLNKWWLKKYMILKTAGGKQWTTEYKRTMHDILFTIVALQNYRAIVVTKVNSSKVIHSFGRTGKFFQPITIIAGWHLII</sequence>
<reference evidence="1" key="1">
    <citation type="submission" date="2020-06" db="EMBL/GenBank/DDBJ databases">
        <title>Draft genome of Bugula neritina, a colonial animal packing powerful symbionts and potential medicines.</title>
        <authorList>
            <person name="Rayko M."/>
        </authorList>
    </citation>
    <scope>NUCLEOTIDE SEQUENCE [LARGE SCALE GENOMIC DNA]</scope>
    <source>
        <strain evidence="1">Kwan_BN1</strain>
    </source>
</reference>
<name>A0A7J7JHU8_BUGNE</name>
<dbReference type="EMBL" id="VXIV02002496">
    <property type="protein sequence ID" value="KAF6025106.1"/>
    <property type="molecule type" value="Genomic_DNA"/>
</dbReference>
<proteinExistence type="predicted"/>
<evidence type="ECO:0000313" key="1">
    <source>
        <dbReference type="EMBL" id="KAF6025106.1"/>
    </source>
</evidence>
<gene>
    <name evidence="1" type="ORF">EB796_016585</name>
</gene>
<evidence type="ECO:0000313" key="2">
    <source>
        <dbReference type="Proteomes" id="UP000593567"/>
    </source>
</evidence>
<keyword evidence="2" id="KW-1185">Reference proteome</keyword>
<accession>A0A7J7JHU8</accession>
<dbReference type="AlphaFoldDB" id="A0A7J7JHU8"/>
<dbReference type="Proteomes" id="UP000593567">
    <property type="component" value="Unassembled WGS sequence"/>
</dbReference>
<organism evidence="1 2">
    <name type="scientific">Bugula neritina</name>
    <name type="common">Brown bryozoan</name>
    <name type="synonym">Sertularia neritina</name>
    <dbReference type="NCBI Taxonomy" id="10212"/>
    <lineage>
        <taxon>Eukaryota</taxon>
        <taxon>Metazoa</taxon>
        <taxon>Spiralia</taxon>
        <taxon>Lophotrochozoa</taxon>
        <taxon>Bryozoa</taxon>
        <taxon>Gymnolaemata</taxon>
        <taxon>Cheilostomatida</taxon>
        <taxon>Flustrina</taxon>
        <taxon>Buguloidea</taxon>
        <taxon>Bugulidae</taxon>
        <taxon>Bugula</taxon>
    </lineage>
</organism>